<dbReference type="Pfam" id="PF13347">
    <property type="entry name" value="MFS_2"/>
    <property type="match status" value="1"/>
</dbReference>
<dbReference type="InterPro" id="IPR036259">
    <property type="entry name" value="MFS_trans_sf"/>
</dbReference>
<feature type="transmembrane region" description="Helical" evidence="2">
    <location>
        <begin position="109"/>
        <end position="130"/>
    </location>
</feature>
<organism evidence="3 4">
    <name type="scientific">Sphingorhabdus profundilacus</name>
    <dbReference type="NCBI Taxonomy" id="2509718"/>
    <lineage>
        <taxon>Bacteria</taxon>
        <taxon>Pseudomonadati</taxon>
        <taxon>Pseudomonadota</taxon>
        <taxon>Alphaproteobacteria</taxon>
        <taxon>Sphingomonadales</taxon>
        <taxon>Sphingomonadaceae</taxon>
        <taxon>Sphingorhabdus</taxon>
    </lineage>
</organism>
<protein>
    <submittedName>
        <fullName evidence="3">MFS transporter</fullName>
    </submittedName>
</protein>
<feature type="transmembrane region" description="Helical" evidence="2">
    <location>
        <begin position="238"/>
        <end position="263"/>
    </location>
</feature>
<feature type="transmembrane region" description="Helical" evidence="2">
    <location>
        <begin position="151"/>
        <end position="171"/>
    </location>
</feature>
<dbReference type="RefSeq" id="WP_160354139.1">
    <property type="nucleotide sequence ID" value="NZ_SDWJ01000002.1"/>
</dbReference>
<sequence length="471" mass="51479">MTSSKSLPSSLKIFHGLGAVAYGIKDNGFSVFLLIFYNQVMGLDAGLVGTVIMAALIFDALADPVIGELSDRTQSRWGRRLPWLYSAAIPVGVAWMLLWHPPALSETGLLLWLFATAILARFLIAMCEIPSIALVPEITSDYDERTVLMRYRLLCAWGGGLFILILAYGVFFTDAKGVGDPEGYDAFSLCGALIMTGSVLFSALAQHPYVARQSPAARPAHSLRQALFEMRETLSNRAFVILACAALFGLINQGMTFALSNYLLSYVWQLERMEFLYYGLVLFLGVVLAFFIVPSVSRKMGKKNGAILLAIVTLSANTALYCCWLFDMVPGGMANPQPIFMFGFTIFANSAAIGMMILTNSMFADVVEASEAETGRRSEGLFFAGYFFTQKCAVGIGTFIAGMILTFSAFPEKAVAGQIDIAILHNFALFYMLALLVIGFIGISILRHFPISRESHNERLRVLNTAAESAS</sequence>
<feature type="transmembrane region" description="Helical" evidence="2">
    <location>
        <begin position="83"/>
        <end position="103"/>
    </location>
</feature>
<dbReference type="GO" id="GO:0008643">
    <property type="term" value="P:carbohydrate transport"/>
    <property type="evidence" value="ECO:0007669"/>
    <property type="project" value="InterPro"/>
</dbReference>
<feature type="transmembrane region" description="Helical" evidence="2">
    <location>
        <begin position="339"/>
        <end position="359"/>
    </location>
</feature>
<comment type="caution">
    <text evidence="3">The sequence shown here is derived from an EMBL/GenBank/DDBJ whole genome shotgun (WGS) entry which is preliminary data.</text>
</comment>
<dbReference type="SUPFAM" id="SSF103473">
    <property type="entry name" value="MFS general substrate transporter"/>
    <property type="match status" value="1"/>
</dbReference>
<keyword evidence="4" id="KW-1185">Reference proteome</keyword>
<reference evidence="3 4" key="1">
    <citation type="submission" date="2019-01" db="EMBL/GenBank/DDBJ databases">
        <title>Sphingorhabdus lacus sp.nov., isolated from an oligotrophic freshwater lake.</title>
        <authorList>
            <person name="Park M."/>
        </authorList>
    </citation>
    <scope>NUCLEOTIDE SEQUENCE [LARGE SCALE GENOMIC DNA]</scope>
    <source>
        <strain evidence="3 4">IMCC26285</strain>
    </source>
</reference>
<dbReference type="Proteomes" id="UP000471147">
    <property type="component" value="Unassembled WGS sequence"/>
</dbReference>
<evidence type="ECO:0000313" key="4">
    <source>
        <dbReference type="Proteomes" id="UP000471147"/>
    </source>
</evidence>
<feature type="transmembrane region" description="Helical" evidence="2">
    <location>
        <begin position="186"/>
        <end position="205"/>
    </location>
</feature>
<proteinExistence type="inferred from homology"/>
<feature type="transmembrane region" description="Helical" evidence="2">
    <location>
        <begin position="12"/>
        <end position="37"/>
    </location>
</feature>
<name>A0A6I4M1W0_9SPHN</name>
<dbReference type="Gene3D" id="1.20.1250.20">
    <property type="entry name" value="MFS general substrate transporter like domains"/>
    <property type="match status" value="1"/>
</dbReference>
<feature type="transmembrane region" description="Helical" evidence="2">
    <location>
        <begin position="427"/>
        <end position="446"/>
    </location>
</feature>
<keyword evidence="2" id="KW-1133">Transmembrane helix</keyword>
<gene>
    <name evidence="3" type="ORF">EUU23_10875</name>
</gene>
<feature type="transmembrane region" description="Helical" evidence="2">
    <location>
        <begin position="43"/>
        <end position="62"/>
    </location>
</feature>
<comment type="similarity">
    <text evidence="1">Belongs to the sodium:galactoside symporter (TC 2.A.2) family.</text>
</comment>
<feature type="transmembrane region" description="Helical" evidence="2">
    <location>
        <begin position="305"/>
        <end position="327"/>
    </location>
</feature>
<evidence type="ECO:0000313" key="3">
    <source>
        <dbReference type="EMBL" id="MVZ98196.1"/>
    </source>
</evidence>
<evidence type="ECO:0000256" key="2">
    <source>
        <dbReference type="SAM" id="Phobius"/>
    </source>
</evidence>
<feature type="transmembrane region" description="Helical" evidence="2">
    <location>
        <begin position="380"/>
        <end position="407"/>
    </location>
</feature>
<dbReference type="AlphaFoldDB" id="A0A6I4M1W0"/>
<dbReference type="OrthoDB" id="9764596at2"/>
<keyword evidence="2" id="KW-0472">Membrane</keyword>
<keyword evidence="2" id="KW-0812">Transmembrane</keyword>
<dbReference type="InterPro" id="IPR039672">
    <property type="entry name" value="MFS_2"/>
</dbReference>
<dbReference type="GO" id="GO:0005886">
    <property type="term" value="C:plasma membrane"/>
    <property type="evidence" value="ECO:0007669"/>
    <property type="project" value="TreeGrafter"/>
</dbReference>
<dbReference type="PANTHER" id="PTHR11328:SF24">
    <property type="entry name" value="MAJOR FACILITATOR SUPERFAMILY (MFS) PROFILE DOMAIN-CONTAINING PROTEIN"/>
    <property type="match status" value="1"/>
</dbReference>
<dbReference type="PANTHER" id="PTHR11328">
    <property type="entry name" value="MAJOR FACILITATOR SUPERFAMILY DOMAIN-CONTAINING PROTEIN"/>
    <property type="match status" value="1"/>
</dbReference>
<evidence type="ECO:0000256" key="1">
    <source>
        <dbReference type="ARBA" id="ARBA00009617"/>
    </source>
</evidence>
<accession>A0A6I4M1W0</accession>
<feature type="transmembrane region" description="Helical" evidence="2">
    <location>
        <begin position="275"/>
        <end position="293"/>
    </location>
</feature>
<dbReference type="EMBL" id="SDWJ01000002">
    <property type="protein sequence ID" value="MVZ98196.1"/>
    <property type="molecule type" value="Genomic_DNA"/>
</dbReference>
<dbReference type="GO" id="GO:0015293">
    <property type="term" value="F:symporter activity"/>
    <property type="evidence" value="ECO:0007669"/>
    <property type="project" value="InterPro"/>
</dbReference>